<sequence length="767" mass="84075">MAHFGCESLDIDAGRDMLLHFRYWAKLLRPSCCQNHNPGLSEPLRVWISPPRSWLFRHRITGTLYLLWVASFATALASPTPTLRRLHASRPSFDNAARNRDRDLRPAASLYPPSLILWHRAPHLINQYPAPPLLPDTFDLADKPRPLGFLRHVRLPSIATIDSPVYPSLWRLVLFASPASLQAQMSSDGDHHGHLDATAGREVVYCHACANEWYRDEHGLMCPDCHGEITEIIDPDNDPRDLEHHSSASTSPEISPIRFNGDDSDPEEGNIDEHLGSHGFAFRRSVRDGPDRHHHNPGVDPVLERFLDMIQGFAPPPRGSGGPGGSFPSSPGERPGEQEPFGPRIHRTTFTSGPFGGGTTSVTIVSGPISGSRRVHSPRGPVVDPFQSYAQPPPRRPQGPGGLRVTAISMTIGANQRSRIFSDVMRDIGPPSEGNRQGDDGPGAGPPPGFARSLHDILSLLNPANAMAGDAVYSQEALDRIITGLMEANPQSNAAPPATEEALRNLERKPVDKEMLGPEGKAECTICIDEMKEGDMATFLPCKHWFHEDCVVLWLKEHNTCPICRTPIEKNDRSGNNNNNSNNNDSNNQPQGPAPGQGSNRPLLFGQRPGFGGGAAWFSNSSPGWGGPSENAGGPQSRPARYSRPPSQSQSRLNEALRNISSMQRERERDRDRDRATASGFSYDTSRLQRRNSHSPTSPRATAPGLESGLQSPKLAAWSKGAIKFQPTAPGYEDPGYDQPGYKQPGYEEPAYKEPGYEQAGYEAPSY</sequence>
<dbReference type="PANTHER" id="PTHR45931:SF3">
    <property type="entry name" value="RING ZINC FINGER-CONTAINING PROTEIN"/>
    <property type="match status" value="1"/>
</dbReference>
<dbReference type="OrthoDB" id="8062037at2759"/>
<proteinExistence type="predicted"/>
<keyword evidence="12" id="KW-1185">Reference proteome</keyword>
<feature type="region of interest" description="Disordered" evidence="9">
    <location>
        <begin position="565"/>
        <end position="767"/>
    </location>
</feature>
<evidence type="ECO:0000256" key="3">
    <source>
        <dbReference type="ARBA" id="ARBA00022679"/>
    </source>
</evidence>
<evidence type="ECO:0000313" key="11">
    <source>
        <dbReference type="EMBL" id="KAF4466178.1"/>
    </source>
</evidence>
<dbReference type="CDD" id="cd16454">
    <property type="entry name" value="RING-H2_PA-TM-RING"/>
    <property type="match status" value="1"/>
</dbReference>
<dbReference type="InterPro" id="IPR051834">
    <property type="entry name" value="RING_finger_E3_ligase"/>
</dbReference>
<keyword evidence="7" id="KW-0862">Zinc</keyword>
<accession>A0A8H4LDK8</accession>
<evidence type="ECO:0000256" key="5">
    <source>
        <dbReference type="ARBA" id="ARBA00022771"/>
    </source>
</evidence>
<feature type="compositionally biased region" description="Low complexity" evidence="9">
    <location>
        <begin position="574"/>
        <end position="588"/>
    </location>
</feature>
<dbReference type="SUPFAM" id="SSF57850">
    <property type="entry name" value="RING/U-box"/>
    <property type="match status" value="1"/>
</dbReference>
<feature type="compositionally biased region" description="Basic and acidic residues" evidence="9">
    <location>
        <begin position="237"/>
        <end position="246"/>
    </location>
</feature>
<evidence type="ECO:0000256" key="2">
    <source>
        <dbReference type="ARBA" id="ARBA00012483"/>
    </source>
</evidence>
<organism evidence="11 12">
    <name type="scientific">Fusarium albosuccineum</name>
    <dbReference type="NCBI Taxonomy" id="1237068"/>
    <lineage>
        <taxon>Eukaryota</taxon>
        <taxon>Fungi</taxon>
        <taxon>Dikarya</taxon>
        <taxon>Ascomycota</taxon>
        <taxon>Pezizomycotina</taxon>
        <taxon>Sordariomycetes</taxon>
        <taxon>Hypocreomycetidae</taxon>
        <taxon>Hypocreales</taxon>
        <taxon>Nectriaceae</taxon>
        <taxon>Fusarium</taxon>
        <taxon>Fusarium decemcellulare species complex</taxon>
    </lineage>
</organism>
<dbReference type="GO" id="GO:0008270">
    <property type="term" value="F:zinc ion binding"/>
    <property type="evidence" value="ECO:0007669"/>
    <property type="project" value="UniProtKB-KW"/>
</dbReference>
<dbReference type="PROSITE" id="PS50089">
    <property type="entry name" value="ZF_RING_2"/>
    <property type="match status" value="1"/>
</dbReference>
<dbReference type="GO" id="GO:0005634">
    <property type="term" value="C:nucleus"/>
    <property type="evidence" value="ECO:0007669"/>
    <property type="project" value="TreeGrafter"/>
</dbReference>
<evidence type="ECO:0000256" key="8">
    <source>
        <dbReference type="PROSITE-ProRule" id="PRU00175"/>
    </source>
</evidence>
<comment type="caution">
    <text evidence="11">The sequence shown here is derived from an EMBL/GenBank/DDBJ whole genome shotgun (WGS) entry which is preliminary data.</text>
</comment>
<keyword evidence="5 8" id="KW-0863">Zinc-finger</keyword>
<feature type="compositionally biased region" description="Basic and acidic residues" evidence="9">
    <location>
        <begin position="664"/>
        <end position="676"/>
    </location>
</feature>
<keyword evidence="4" id="KW-0479">Metal-binding</keyword>
<feature type="region of interest" description="Disordered" evidence="9">
    <location>
        <begin position="426"/>
        <end position="451"/>
    </location>
</feature>
<dbReference type="Proteomes" id="UP000554235">
    <property type="component" value="Unassembled WGS sequence"/>
</dbReference>
<dbReference type="InterPro" id="IPR013083">
    <property type="entry name" value="Znf_RING/FYVE/PHD"/>
</dbReference>
<dbReference type="GO" id="GO:0061630">
    <property type="term" value="F:ubiquitin protein ligase activity"/>
    <property type="evidence" value="ECO:0007669"/>
    <property type="project" value="UniProtKB-EC"/>
</dbReference>
<feature type="region of interest" description="Disordered" evidence="9">
    <location>
        <begin position="233"/>
        <end position="275"/>
    </location>
</feature>
<evidence type="ECO:0000313" key="12">
    <source>
        <dbReference type="Proteomes" id="UP000554235"/>
    </source>
</evidence>
<protein>
    <recommendedName>
        <fullName evidence="2">RING-type E3 ubiquitin transferase</fullName>
        <ecNumber evidence="2">2.3.2.27</ecNumber>
    </recommendedName>
</protein>
<dbReference type="FunFam" id="3.30.40.10:FF:000127">
    <property type="entry name" value="E3 ubiquitin-protein ligase RNF181"/>
    <property type="match status" value="1"/>
</dbReference>
<evidence type="ECO:0000256" key="6">
    <source>
        <dbReference type="ARBA" id="ARBA00022786"/>
    </source>
</evidence>
<comment type="catalytic activity">
    <reaction evidence="1">
        <text>S-ubiquitinyl-[E2 ubiquitin-conjugating enzyme]-L-cysteine + [acceptor protein]-L-lysine = [E2 ubiquitin-conjugating enzyme]-L-cysteine + N(6)-ubiquitinyl-[acceptor protein]-L-lysine.</text>
        <dbReference type="EC" id="2.3.2.27"/>
    </reaction>
</comment>
<dbReference type="GO" id="GO:0016567">
    <property type="term" value="P:protein ubiquitination"/>
    <property type="evidence" value="ECO:0007669"/>
    <property type="project" value="UniProtKB-ARBA"/>
</dbReference>
<dbReference type="PANTHER" id="PTHR45931">
    <property type="entry name" value="SI:CH211-59O9.10"/>
    <property type="match status" value="1"/>
</dbReference>
<dbReference type="EC" id="2.3.2.27" evidence="2"/>
<name>A0A8H4LDK8_9HYPO</name>
<reference evidence="11 12" key="1">
    <citation type="submission" date="2020-01" db="EMBL/GenBank/DDBJ databases">
        <title>Identification and distribution of gene clusters putatively required for synthesis of sphingolipid metabolism inhibitors in phylogenetically diverse species of the filamentous fungus Fusarium.</title>
        <authorList>
            <person name="Kim H.-S."/>
            <person name="Busman M."/>
            <person name="Brown D.W."/>
            <person name="Divon H."/>
            <person name="Uhlig S."/>
            <person name="Proctor R.H."/>
        </authorList>
    </citation>
    <scope>NUCLEOTIDE SEQUENCE [LARGE SCALE GENOMIC DNA]</scope>
    <source>
        <strain evidence="11 12">NRRL 20459</strain>
    </source>
</reference>
<evidence type="ECO:0000259" key="10">
    <source>
        <dbReference type="PROSITE" id="PS50089"/>
    </source>
</evidence>
<keyword evidence="6" id="KW-0833">Ubl conjugation pathway</keyword>
<dbReference type="InterPro" id="IPR001841">
    <property type="entry name" value="Znf_RING"/>
</dbReference>
<evidence type="ECO:0000256" key="1">
    <source>
        <dbReference type="ARBA" id="ARBA00000900"/>
    </source>
</evidence>
<keyword evidence="3" id="KW-0808">Transferase</keyword>
<dbReference type="Pfam" id="PF13639">
    <property type="entry name" value="zf-RING_2"/>
    <property type="match status" value="1"/>
</dbReference>
<evidence type="ECO:0000256" key="4">
    <source>
        <dbReference type="ARBA" id="ARBA00022723"/>
    </source>
</evidence>
<dbReference type="GO" id="GO:0006511">
    <property type="term" value="P:ubiquitin-dependent protein catabolic process"/>
    <property type="evidence" value="ECO:0007669"/>
    <property type="project" value="TreeGrafter"/>
</dbReference>
<dbReference type="AlphaFoldDB" id="A0A8H4LDK8"/>
<gene>
    <name evidence="11" type="ORF">FALBO_6959</name>
</gene>
<dbReference type="Gene3D" id="3.30.40.10">
    <property type="entry name" value="Zinc/RING finger domain, C3HC4 (zinc finger)"/>
    <property type="match status" value="1"/>
</dbReference>
<feature type="domain" description="RING-type" evidence="10">
    <location>
        <begin position="524"/>
        <end position="565"/>
    </location>
</feature>
<evidence type="ECO:0000256" key="9">
    <source>
        <dbReference type="SAM" id="MobiDB-lite"/>
    </source>
</evidence>
<dbReference type="EMBL" id="JAADYS010000918">
    <property type="protein sequence ID" value="KAF4466178.1"/>
    <property type="molecule type" value="Genomic_DNA"/>
</dbReference>
<feature type="compositionally biased region" description="Low complexity" evidence="9">
    <location>
        <begin position="635"/>
        <end position="652"/>
    </location>
</feature>
<feature type="region of interest" description="Disordered" evidence="9">
    <location>
        <begin position="311"/>
        <end position="402"/>
    </location>
</feature>
<evidence type="ECO:0000256" key="7">
    <source>
        <dbReference type="ARBA" id="ARBA00022833"/>
    </source>
</evidence>
<dbReference type="SMART" id="SM00184">
    <property type="entry name" value="RING"/>
    <property type="match status" value="1"/>
</dbReference>